<protein>
    <submittedName>
        <fullName evidence="1">221_t:CDS:1</fullName>
    </submittedName>
</protein>
<dbReference type="EMBL" id="CAJVPM010028860">
    <property type="protein sequence ID" value="CAG8671173.1"/>
    <property type="molecule type" value="Genomic_DNA"/>
</dbReference>
<organism evidence="1 2">
    <name type="scientific">Scutellospora calospora</name>
    <dbReference type="NCBI Taxonomy" id="85575"/>
    <lineage>
        <taxon>Eukaryota</taxon>
        <taxon>Fungi</taxon>
        <taxon>Fungi incertae sedis</taxon>
        <taxon>Mucoromycota</taxon>
        <taxon>Glomeromycotina</taxon>
        <taxon>Glomeromycetes</taxon>
        <taxon>Diversisporales</taxon>
        <taxon>Gigasporaceae</taxon>
        <taxon>Scutellospora</taxon>
    </lineage>
</organism>
<name>A0ACA9NRI5_9GLOM</name>
<accession>A0ACA9NRI5</accession>
<gene>
    <name evidence="1" type="ORF">SCALOS_LOCUS9381</name>
</gene>
<dbReference type="Proteomes" id="UP000789860">
    <property type="component" value="Unassembled WGS sequence"/>
</dbReference>
<sequence>LNSRSFLVSLEIIEGLLGRESSAILDDFRNIEVVELSEVAI</sequence>
<comment type="caution">
    <text evidence="1">The sequence shown here is derived from an EMBL/GenBank/DDBJ whole genome shotgun (WGS) entry which is preliminary data.</text>
</comment>
<reference evidence="1" key="1">
    <citation type="submission" date="2021-06" db="EMBL/GenBank/DDBJ databases">
        <authorList>
            <person name="Kallberg Y."/>
            <person name="Tangrot J."/>
            <person name="Rosling A."/>
        </authorList>
    </citation>
    <scope>NUCLEOTIDE SEQUENCE</scope>
    <source>
        <strain evidence="1">AU212A</strain>
    </source>
</reference>
<keyword evidence="2" id="KW-1185">Reference proteome</keyword>
<proteinExistence type="predicted"/>
<feature type="non-terminal residue" evidence="1">
    <location>
        <position position="41"/>
    </location>
</feature>
<feature type="non-terminal residue" evidence="1">
    <location>
        <position position="1"/>
    </location>
</feature>
<evidence type="ECO:0000313" key="2">
    <source>
        <dbReference type="Proteomes" id="UP000789860"/>
    </source>
</evidence>
<evidence type="ECO:0000313" key="1">
    <source>
        <dbReference type="EMBL" id="CAG8671173.1"/>
    </source>
</evidence>